<sequence length="561" mass="57703">MTEAGSAGTTHEPEEAPDEPRVLQRSDEGRMLTGVCAGLGRYVGMDPVIFRVGFAVLVVGSGIGIMLYVAAFLLMRNSNGGPGYVEQWSRRVFDADTVMAILAAILALGLVINVAADGIGTSTIAVGTLLAIALLAAHGRGVDLLAVTKSLPERVKGRRGVEPVPGPWAHGPQDAGAYAHNLAQNLAQSFTQNFGRTFGRQDTPEQARSTASGTTAGPAYAPGTTAGPMDAPGPAAGPMDAPGAAAGPADTPVDAPPDYPPPSDAPADPRQAAPGAGQAYERPEPEYRRLSDLAREARGGGFDSSGEPFAPRGPYSSQRAHSAYGSTGSLGAYGPPQAYEPHDWGYTRRAATAPARPKRPKSFIGGITVFAAFVVGGIMVATQSSSSTLNFPVVGAAVLITIGAGLLVATWFGRGAGLVATGTLMSILLVAGSTVNGIPKKIGSYTWEPLDSSQAVRAYAVGIGDGTLDLSDTKFAPGSYTRFDASVSIGELKVIVPATARVKVFGYTKLGDVKIEHAVQGGTDVHHDKILEPDVTPTGAPAVIELHVKAGIGDVEVHRAA</sequence>
<keyword evidence="3 7" id="KW-0812">Transmembrane</keyword>
<dbReference type="EMBL" id="QOIL01000024">
    <property type="protein sequence ID" value="RCG24478.1"/>
    <property type="molecule type" value="Genomic_DNA"/>
</dbReference>
<dbReference type="Proteomes" id="UP000253094">
    <property type="component" value="Unassembled WGS sequence"/>
</dbReference>
<feature type="domain" description="Phage shock protein PspC N-terminal" evidence="8">
    <location>
        <begin position="23"/>
        <end position="76"/>
    </location>
</feature>
<evidence type="ECO:0000256" key="6">
    <source>
        <dbReference type="SAM" id="MobiDB-lite"/>
    </source>
</evidence>
<evidence type="ECO:0000256" key="4">
    <source>
        <dbReference type="ARBA" id="ARBA00022989"/>
    </source>
</evidence>
<feature type="compositionally biased region" description="Low complexity" evidence="6">
    <location>
        <begin position="265"/>
        <end position="277"/>
    </location>
</feature>
<dbReference type="InterPro" id="IPR052027">
    <property type="entry name" value="PspC"/>
</dbReference>
<dbReference type="PANTHER" id="PTHR33885">
    <property type="entry name" value="PHAGE SHOCK PROTEIN C"/>
    <property type="match status" value="1"/>
</dbReference>
<feature type="region of interest" description="Disordered" evidence="6">
    <location>
        <begin position="1"/>
        <end position="24"/>
    </location>
</feature>
<organism evidence="9 10">
    <name type="scientific">Sphaerisporangium album</name>
    <dbReference type="NCBI Taxonomy" id="509200"/>
    <lineage>
        <taxon>Bacteria</taxon>
        <taxon>Bacillati</taxon>
        <taxon>Actinomycetota</taxon>
        <taxon>Actinomycetes</taxon>
        <taxon>Streptosporangiales</taxon>
        <taxon>Streptosporangiaceae</taxon>
        <taxon>Sphaerisporangium</taxon>
    </lineage>
</organism>
<comment type="caution">
    <text evidence="9">The sequence shown here is derived from an EMBL/GenBank/DDBJ whole genome shotgun (WGS) entry which is preliminary data.</text>
</comment>
<keyword evidence="10" id="KW-1185">Reference proteome</keyword>
<dbReference type="OrthoDB" id="3535301at2"/>
<evidence type="ECO:0000313" key="9">
    <source>
        <dbReference type="EMBL" id="RCG24478.1"/>
    </source>
</evidence>
<gene>
    <name evidence="9" type="ORF">DQ384_33065</name>
</gene>
<feature type="compositionally biased region" description="Basic and acidic residues" evidence="6">
    <location>
        <begin position="281"/>
        <end position="298"/>
    </location>
</feature>
<comment type="subcellular location">
    <subcellularLocation>
        <location evidence="1">Cell membrane</location>
        <topology evidence="1">Single-pass membrane protein</topology>
    </subcellularLocation>
</comment>
<dbReference type="InterPro" id="IPR007168">
    <property type="entry name" value="Phageshock_PspC_N"/>
</dbReference>
<dbReference type="Pfam" id="PF04024">
    <property type="entry name" value="PspC"/>
    <property type="match status" value="1"/>
</dbReference>
<feature type="compositionally biased region" description="Basic and acidic residues" evidence="6">
    <location>
        <begin position="11"/>
        <end position="24"/>
    </location>
</feature>
<evidence type="ECO:0000256" key="2">
    <source>
        <dbReference type="ARBA" id="ARBA00022475"/>
    </source>
</evidence>
<feature type="compositionally biased region" description="Low complexity" evidence="6">
    <location>
        <begin position="209"/>
        <end position="253"/>
    </location>
</feature>
<feature type="compositionally biased region" description="Pro residues" evidence="6">
    <location>
        <begin position="254"/>
        <end position="264"/>
    </location>
</feature>
<keyword evidence="4 7" id="KW-1133">Transmembrane helix</keyword>
<proteinExistence type="predicted"/>
<evidence type="ECO:0000313" key="10">
    <source>
        <dbReference type="Proteomes" id="UP000253094"/>
    </source>
</evidence>
<accession>A0A367F274</accession>
<feature type="region of interest" description="Disordered" evidence="6">
    <location>
        <begin position="196"/>
        <end position="321"/>
    </location>
</feature>
<protein>
    <submittedName>
        <fullName evidence="9">PspC domain-containing protein</fullName>
    </submittedName>
</protein>
<evidence type="ECO:0000259" key="8">
    <source>
        <dbReference type="Pfam" id="PF04024"/>
    </source>
</evidence>
<reference evidence="9 10" key="1">
    <citation type="submission" date="2018-06" db="EMBL/GenBank/DDBJ databases">
        <title>Sphaerisporangium craniellae sp. nov., isolated from a marine sponge in the South China Sea.</title>
        <authorList>
            <person name="Li L."/>
        </authorList>
    </citation>
    <scope>NUCLEOTIDE SEQUENCE [LARGE SCALE GENOMIC DNA]</scope>
    <source>
        <strain evidence="9 10">CCTCC AA 208026</strain>
    </source>
</reference>
<feature type="transmembrane region" description="Helical" evidence="7">
    <location>
        <begin position="363"/>
        <end position="383"/>
    </location>
</feature>
<dbReference type="AlphaFoldDB" id="A0A367F274"/>
<keyword evidence="5 7" id="KW-0472">Membrane</keyword>
<dbReference type="PANTHER" id="PTHR33885:SF3">
    <property type="entry name" value="PHAGE SHOCK PROTEIN C"/>
    <property type="match status" value="1"/>
</dbReference>
<feature type="transmembrane region" description="Helical" evidence="7">
    <location>
        <begin position="389"/>
        <end position="409"/>
    </location>
</feature>
<feature type="transmembrane region" description="Helical" evidence="7">
    <location>
        <begin position="118"/>
        <end position="137"/>
    </location>
</feature>
<evidence type="ECO:0000256" key="3">
    <source>
        <dbReference type="ARBA" id="ARBA00022692"/>
    </source>
</evidence>
<feature type="transmembrane region" description="Helical" evidence="7">
    <location>
        <begin position="48"/>
        <end position="74"/>
    </location>
</feature>
<keyword evidence="2" id="KW-1003">Cell membrane</keyword>
<name>A0A367F274_9ACTN</name>
<dbReference type="RefSeq" id="WP_114032805.1">
    <property type="nucleotide sequence ID" value="NZ_QOIL01000024.1"/>
</dbReference>
<evidence type="ECO:0000256" key="1">
    <source>
        <dbReference type="ARBA" id="ARBA00004162"/>
    </source>
</evidence>
<evidence type="ECO:0000256" key="7">
    <source>
        <dbReference type="SAM" id="Phobius"/>
    </source>
</evidence>
<dbReference type="GO" id="GO:0005886">
    <property type="term" value="C:plasma membrane"/>
    <property type="evidence" value="ECO:0007669"/>
    <property type="project" value="UniProtKB-SubCell"/>
</dbReference>
<feature type="transmembrane region" description="Helical" evidence="7">
    <location>
        <begin position="95"/>
        <end position="112"/>
    </location>
</feature>
<feature type="transmembrane region" description="Helical" evidence="7">
    <location>
        <begin position="416"/>
        <end position="435"/>
    </location>
</feature>
<evidence type="ECO:0000256" key="5">
    <source>
        <dbReference type="ARBA" id="ARBA00023136"/>
    </source>
</evidence>